<protein>
    <submittedName>
        <fullName evidence="1">Uncharacterized protein</fullName>
    </submittedName>
</protein>
<keyword evidence="2" id="KW-1185">Reference proteome</keyword>
<organism evidence="1 2">
    <name type="scientific">Nonomuraea purpurea</name>
    <dbReference type="NCBI Taxonomy" id="1849276"/>
    <lineage>
        <taxon>Bacteria</taxon>
        <taxon>Bacillati</taxon>
        <taxon>Actinomycetota</taxon>
        <taxon>Actinomycetes</taxon>
        <taxon>Streptosporangiales</taxon>
        <taxon>Streptosporangiaceae</taxon>
        <taxon>Nonomuraea</taxon>
    </lineage>
</organism>
<evidence type="ECO:0000313" key="1">
    <source>
        <dbReference type="EMBL" id="MFC4010552.1"/>
    </source>
</evidence>
<proteinExistence type="predicted"/>
<evidence type="ECO:0000313" key="2">
    <source>
        <dbReference type="Proteomes" id="UP001595851"/>
    </source>
</evidence>
<comment type="caution">
    <text evidence="1">The sequence shown here is derived from an EMBL/GenBank/DDBJ whole genome shotgun (WGS) entry which is preliminary data.</text>
</comment>
<sequence>MSWARYQARWRGTEHVASPELRTDGMWLRLLSPVALEGFAEVADGRWVRAVPATECAQVTYVTTVGEWGGAPVIVLRDRQGELLIEYAGGLVPVAERLGLERVERGVYRRWVPRDEVADLREEATPIAPA</sequence>
<dbReference type="RefSeq" id="WP_379530558.1">
    <property type="nucleotide sequence ID" value="NZ_JBHSBI010000013.1"/>
</dbReference>
<name>A0ABV8GD20_9ACTN</name>
<reference evidence="2" key="1">
    <citation type="journal article" date="2019" name="Int. J. Syst. Evol. Microbiol.">
        <title>The Global Catalogue of Microorganisms (GCM) 10K type strain sequencing project: providing services to taxonomists for standard genome sequencing and annotation.</title>
        <authorList>
            <consortium name="The Broad Institute Genomics Platform"/>
            <consortium name="The Broad Institute Genome Sequencing Center for Infectious Disease"/>
            <person name="Wu L."/>
            <person name="Ma J."/>
        </authorList>
    </citation>
    <scope>NUCLEOTIDE SEQUENCE [LARGE SCALE GENOMIC DNA]</scope>
    <source>
        <strain evidence="2">TBRC 1276</strain>
    </source>
</reference>
<accession>A0ABV8GD20</accession>
<dbReference type="EMBL" id="JBHSBI010000013">
    <property type="protein sequence ID" value="MFC4010552.1"/>
    <property type="molecule type" value="Genomic_DNA"/>
</dbReference>
<dbReference type="Proteomes" id="UP001595851">
    <property type="component" value="Unassembled WGS sequence"/>
</dbReference>
<gene>
    <name evidence="1" type="ORF">ACFOY2_25220</name>
</gene>